<accession>A0AAW2X668</accession>
<name>A0AAW2X668_9LAMI</name>
<dbReference type="Gene3D" id="3.30.420.10">
    <property type="entry name" value="Ribonuclease H-like superfamily/Ribonuclease H"/>
    <property type="match status" value="1"/>
</dbReference>
<gene>
    <name evidence="1" type="ORF">Slati_1453400</name>
</gene>
<dbReference type="PANTHER" id="PTHR48475:SF2">
    <property type="entry name" value="RIBONUCLEASE H"/>
    <property type="match status" value="1"/>
</dbReference>
<reference evidence="1" key="2">
    <citation type="journal article" date="2024" name="Plant">
        <title>Genomic evolution and insights into agronomic trait innovations of Sesamum species.</title>
        <authorList>
            <person name="Miao H."/>
            <person name="Wang L."/>
            <person name="Qu L."/>
            <person name="Liu H."/>
            <person name="Sun Y."/>
            <person name="Le M."/>
            <person name="Wang Q."/>
            <person name="Wei S."/>
            <person name="Zheng Y."/>
            <person name="Lin W."/>
            <person name="Duan Y."/>
            <person name="Cao H."/>
            <person name="Xiong S."/>
            <person name="Wang X."/>
            <person name="Wei L."/>
            <person name="Li C."/>
            <person name="Ma Q."/>
            <person name="Ju M."/>
            <person name="Zhao R."/>
            <person name="Li G."/>
            <person name="Mu C."/>
            <person name="Tian Q."/>
            <person name="Mei H."/>
            <person name="Zhang T."/>
            <person name="Gao T."/>
            <person name="Zhang H."/>
        </authorList>
    </citation>
    <scope>NUCLEOTIDE SEQUENCE</scope>
    <source>
        <strain evidence="1">KEN1</strain>
    </source>
</reference>
<organism evidence="1">
    <name type="scientific">Sesamum latifolium</name>
    <dbReference type="NCBI Taxonomy" id="2727402"/>
    <lineage>
        <taxon>Eukaryota</taxon>
        <taxon>Viridiplantae</taxon>
        <taxon>Streptophyta</taxon>
        <taxon>Embryophyta</taxon>
        <taxon>Tracheophyta</taxon>
        <taxon>Spermatophyta</taxon>
        <taxon>Magnoliopsida</taxon>
        <taxon>eudicotyledons</taxon>
        <taxon>Gunneridae</taxon>
        <taxon>Pentapetalae</taxon>
        <taxon>asterids</taxon>
        <taxon>lamiids</taxon>
        <taxon>Lamiales</taxon>
        <taxon>Pedaliaceae</taxon>
        <taxon>Sesamum</taxon>
    </lineage>
</organism>
<dbReference type="EMBL" id="JACGWN010000005">
    <property type="protein sequence ID" value="KAL0448970.1"/>
    <property type="molecule type" value="Genomic_DNA"/>
</dbReference>
<dbReference type="InterPro" id="IPR012337">
    <property type="entry name" value="RNaseH-like_sf"/>
</dbReference>
<sequence length="116" mass="13601">MKIQQNFTSVANPQANGQVEIVNRIILQHLKTHLEGLKGRSYHTTPRNSTGEPPFFMIYRSKPVIPVEIGMESTRVQMYAFAQCEMDLIMLPENRELAYTKVCKYQKHIKKMYIRR</sequence>
<proteinExistence type="predicted"/>
<protein>
    <recommendedName>
        <fullName evidence="2">Integrase catalytic domain-containing protein</fullName>
    </recommendedName>
</protein>
<reference evidence="1" key="1">
    <citation type="submission" date="2020-06" db="EMBL/GenBank/DDBJ databases">
        <authorList>
            <person name="Li T."/>
            <person name="Hu X."/>
            <person name="Zhang T."/>
            <person name="Song X."/>
            <person name="Zhang H."/>
            <person name="Dai N."/>
            <person name="Sheng W."/>
            <person name="Hou X."/>
            <person name="Wei L."/>
        </authorList>
    </citation>
    <scope>NUCLEOTIDE SEQUENCE</scope>
    <source>
        <strain evidence="1">KEN1</strain>
        <tissue evidence="1">Leaf</tissue>
    </source>
</reference>
<evidence type="ECO:0008006" key="2">
    <source>
        <dbReference type="Google" id="ProtNLM"/>
    </source>
</evidence>
<dbReference type="GO" id="GO:0003676">
    <property type="term" value="F:nucleic acid binding"/>
    <property type="evidence" value="ECO:0007669"/>
    <property type="project" value="InterPro"/>
</dbReference>
<evidence type="ECO:0000313" key="1">
    <source>
        <dbReference type="EMBL" id="KAL0448970.1"/>
    </source>
</evidence>
<dbReference type="SUPFAM" id="SSF53098">
    <property type="entry name" value="Ribonuclease H-like"/>
    <property type="match status" value="1"/>
</dbReference>
<comment type="caution">
    <text evidence="1">The sequence shown here is derived from an EMBL/GenBank/DDBJ whole genome shotgun (WGS) entry which is preliminary data.</text>
</comment>
<dbReference type="InterPro" id="IPR036397">
    <property type="entry name" value="RNaseH_sf"/>
</dbReference>
<dbReference type="AlphaFoldDB" id="A0AAW2X668"/>
<dbReference type="PANTHER" id="PTHR48475">
    <property type="entry name" value="RIBONUCLEASE H"/>
    <property type="match status" value="1"/>
</dbReference>